<protein>
    <recommendedName>
        <fullName evidence="1">DUF4773 domain-containing protein</fullName>
    </recommendedName>
</protein>
<dbReference type="OrthoDB" id="5952164at2759"/>
<dbReference type="Pfam" id="PF15998">
    <property type="entry name" value="DUF4773"/>
    <property type="match status" value="1"/>
</dbReference>
<dbReference type="PANTHER" id="PTHR36299:SF2">
    <property type="entry name" value="DUF4773 DOMAIN-CONTAINING PROTEIN"/>
    <property type="match status" value="1"/>
</dbReference>
<evidence type="ECO:0000313" key="2">
    <source>
        <dbReference type="EMBL" id="RUS86709.1"/>
    </source>
</evidence>
<evidence type="ECO:0000313" key="3">
    <source>
        <dbReference type="Proteomes" id="UP000271974"/>
    </source>
</evidence>
<evidence type="ECO:0000259" key="1">
    <source>
        <dbReference type="Pfam" id="PF15998"/>
    </source>
</evidence>
<reference evidence="2 3" key="1">
    <citation type="submission" date="2019-01" db="EMBL/GenBank/DDBJ databases">
        <title>A draft genome assembly of the solar-powered sea slug Elysia chlorotica.</title>
        <authorList>
            <person name="Cai H."/>
            <person name="Li Q."/>
            <person name="Fang X."/>
            <person name="Li J."/>
            <person name="Curtis N.E."/>
            <person name="Altenburger A."/>
            <person name="Shibata T."/>
            <person name="Feng M."/>
            <person name="Maeda T."/>
            <person name="Schwartz J.A."/>
            <person name="Shigenobu S."/>
            <person name="Lundholm N."/>
            <person name="Nishiyama T."/>
            <person name="Yang H."/>
            <person name="Hasebe M."/>
            <person name="Li S."/>
            <person name="Pierce S.K."/>
            <person name="Wang J."/>
        </authorList>
    </citation>
    <scope>NUCLEOTIDE SEQUENCE [LARGE SCALE GENOMIC DNA]</scope>
    <source>
        <strain evidence="2">EC2010</strain>
        <tissue evidence="2">Whole organism of an adult</tissue>
    </source>
</reference>
<comment type="caution">
    <text evidence="2">The sequence shown here is derived from an EMBL/GenBank/DDBJ whole genome shotgun (WGS) entry which is preliminary data.</text>
</comment>
<organism evidence="2 3">
    <name type="scientific">Elysia chlorotica</name>
    <name type="common">Eastern emerald elysia</name>
    <name type="synonym">Sea slug</name>
    <dbReference type="NCBI Taxonomy" id="188477"/>
    <lineage>
        <taxon>Eukaryota</taxon>
        <taxon>Metazoa</taxon>
        <taxon>Spiralia</taxon>
        <taxon>Lophotrochozoa</taxon>
        <taxon>Mollusca</taxon>
        <taxon>Gastropoda</taxon>
        <taxon>Heterobranchia</taxon>
        <taxon>Euthyneura</taxon>
        <taxon>Panpulmonata</taxon>
        <taxon>Sacoglossa</taxon>
        <taxon>Placobranchoidea</taxon>
        <taxon>Plakobranchidae</taxon>
        <taxon>Elysia</taxon>
    </lineage>
</organism>
<dbReference type="InterPro" id="IPR031941">
    <property type="entry name" value="DUF4773"/>
</dbReference>
<proteinExistence type="predicted"/>
<sequence>MILLRDTMATEKASMSTLLVILSISVCAGSSIVRNQDIFNTKQMQSQGLEMVIRKAIPVQSLPMLDLYHYNKAPVLTDLRLKNNSVCSCVGSQCGCCLHMEVESIGLNDTGCVNITYLSKEIGFEFTLSVDGIVLIDKKISVSNPPPLCAAIPYLKKLASACVQFSNLTFQDKRFSGCLSVEIVFAGEVLVNYKFGCFHIPPALGNRDFTFFK</sequence>
<keyword evidence="3" id="KW-1185">Reference proteome</keyword>
<dbReference type="Proteomes" id="UP000271974">
    <property type="component" value="Unassembled WGS sequence"/>
</dbReference>
<dbReference type="PANTHER" id="PTHR36299">
    <property type="entry name" value="AGAP008005-PA"/>
    <property type="match status" value="1"/>
</dbReference>
<dbReference type="EMBL" id="RQTK01000130">
    <property type="protein sequence ID" value="RUS86709.1"/>
    <property type="molecule type" value="Genomic_DNA"/>
</dbReference>
<gene>
    <name evidence="2" type="ORF">EGW08_005499</name>
</gene>
<accession>A0A3S1BLX4</accession>
<dbReference type="AlphaFoldDB" id="A0A3S1BLX4"/>
<name>A0A3S1BLX4_ELYCH</name>
<feature type="domain" description="DUF4773" evidence="1">
    <location>
        <begin position="87"/>
        <end position="200"/>
    </location>
</feature>